<organism evidence="3 4">
    <name type="scientific">Gemmatirosa kalamazoonensis</name>
    <dbReference type="NCBI Taxonomy" id="861299"/>
    <lineage>
        <taxon>Bacteria</taxon>
        <taxon>Pseudomonadati</taxon>
        <taxon>Gemmatimonadota</taxon>
        <taxon>Gemmatimonadia</taxon>
        <taxon>Gemmatimonadales</taxon>
        <taxon>Gemmatimonadaceae</taxon>
        <taxon>Gemmatirosa</taxon>
    </lineage>
</organism>
<feature type="signal peptide" evidence="1">
    <location>
        <begin position="1"/>
        <end position="21"/>
    </location>
</feature>
<evidence type="ECO:0000259" key="2">
    <source>
        <dbReference type="SMART" id="SM00014"/>
    </source>
</evidence>
<dbReference type="OrthoDB" id="103227at2"/>
<protein>
    <submittedName>
        <fullName evidence="3">Phosphoesterase PA-phosphatase related protein</fullName>
    </submittedName>
</protein>
<dbReference type="InterPro" id="IPR052559">
    <property type="entry name" value="V-haloperoxidase"/>
</dbReference>
<dbReference type="eggNOG" id="COG0671">
    <property type="taxonomic scope" value="Bacteria"/>
</dbReference>
<dbReference type="SMART" id="SM00014">
    <property type="entry name" value="acidPPc"/>
    <property type="match status" value="1"/>
</dbReference>
<reference evidence="3 4" key="1">
    <citation type="journal article" date="2014" name="Genome Announc.">
        <title>Genome Sequence and Methylome of Soil Bacterium Gemmatirosa kalamazoonensis KBS708T, a Member of the Rarely Cultivated Gemmatimonadetes Phylum.</title>
        <authorList>
            <person name="Debruyn J.M."/>
            <person name="Radosevich M."/>
            <person name="Wommack K.E."/>
            <person name="Polson S.W."/>
            <person name="Hauser L.J."/>
            <person name="Fawaz M.N."/>
            <person name="Korlach J."/>
            <person name="Tsai Y.C."/>
        </authorList>
    </citation>
    <scope>NUCLEOTIDE SEQUENCE [LARGE SCALE GENOMIC DNA]</scope>
    <source>
        <strain evidence="3 4">KBS708</strain>
    </source>
</reference>
<feature type="domain" description="Phosphatidic acid phosphatase type 2/haloperoxidase" evidence="2">
    <location>
        <begin position="281"/>
        <end position="389"/>
    </location>
</feature>
<dbReference type="EMBL" id="CP007128">
    <property type="protein sequence ID" value="AHG88422.1"/>
    <property type="molecule type" value="Genomic_DNA"/>
</dbReference>
<evidence type="ECO:0000256" key="1">
    <source>
        <dbReference type="SAM" id="SignalP"/>
    </source>
</evidence>
<keyword evidence="1" id="KW-0732">Signal</keyword>
<dbReference type="STRING" id="861299.J421_0885"/>
<evidence type="ECO:0000313" key="3">
    <source>
        <dbReference type="EMBL" id="AHG88422.1"/>
    </source>
</evidence>
<dbReference type="HOGENOM" id="CLU_020920_2_1_0"/>
<dbReference type="SUPFAM" id="SSF48317">
    <property type="entry name" value="Acid phosphatase/Vanadium-dependent haloperoxidase"/>
    <property type="match status" value="1"/>
</dbReference>
<dbReference type="PANTHER" id="PTHR34599">
    <property type="entry name" value="PEROXIDASE-RELATED"/>
    <property type="match status" value="1"/>
</dbReference>
<sequence length="394" mass="40475">MTSSIRTLVRACALVVSPALAACSDGATATPDSTAARTVSVGATASVRWNQRAVALVVARQPASNGQAAVSRILTYLSLAQYRAAAAAQGAQTTAGAASPSVSAAVGGASAAVLDAFFPLDVASIEAQLNADLAVPPWPGAAPEDVVGGQALGRRIGTAVLAQADRDNYLAASPGTPPVGPSMWVSSSAAIVRSLYGVRPFFLRAPNELRPPAPPAIGSPKFVEALAEVRRIADTRTAEQTAIATNWNTSSGTFTAGALNLVADDVIREHGAPELDAARVLAFANAAAFDAQIACWDAKFAYWFIRPSQADPGIALAIALPNHPSYPSGHSCMTAALFGVLANAFPDQRARLDAMVDEAGMSRVYGGIHYRFDIDAGRDIGRAAAALALNGSLK</sequence>
<dbReference type="InterPro" id="IPR036938">
    <property type="entry name" value="PAP2/HPO_sf"/>
</dbReference>
<dbReference type="Gene3D" id="1.10.606.20">
    <property type="match status" value="1"/>
</dbReference>
<name>W0RDA4_9BACT</name>
<gene>
    <name evidence="3" type="ORF">J421_0885</name>
</gene>
<dbReference type="Proteomes" id="UP000019151">
    <property type="component" value="Chromosome"/>
</dbReference>
<dbReference type="PANTHER" id="PTHR34599:SF1">
    <property type="entry name" value="PHOSPHATIDIC ACID PHOSPHATASE TYPE 2_HALOPEROXIDASE DOMAIN-CONTAINING PROTEIN"/>
    <property type="match status" value="1"/>
</dbReference>
<dbReference type="RefSeq" id="WP_025409961.1">
    <property type="nucleotide sequence ID" value="NZ_CP007128.1"/>
</dbReference>
<proteinExistence type="predicted"/>
<dbReference type="CDD" id="cd03398">
    <property type="entry name" value="PAP2_haloperoxidase"/>
    <property type="match status" value="1"/>
</dbReference>
<dbReference type="AlphaFoldDB" id="W0RDA4"/>
<dbReference type="InterPro" id="IPR000326">
    <property type="entry name" value="PAP2/HPO"/>
</dbReference>
<dbReference type="KEGG" id="gba:J421_0885"/>
<keyword evidence="4" id="KW-1185">Reference proteome</keyword>
<accession>W0RDA4</accession>
<evidence type="ECO:0000313" key="4">
    <source>
        <dbReference type="Proteomes" id="UP000019151"/>
    </source>
</evidence>
<dbReference type="Pfam" id="PF01569">
    <property type="entry name" value="PAP2"/>
    <property type="match status" value="1"/>
</dbReference>
<feature type="chain" id="PRO_5004794156" evidence="1">
    <location>
        <begin position="22"/>
        <end position="394"/>
    </location>
</feature>
<dbReference type="PROSITE" id="PS51257">
    <property type="entry name" value="PROKAR_LIPOPROTEIN"/>
    <property type="match status" value="1"/>
</dbReference>
<dbReference type="InParanoid" id="W0RDA4"/>